<feature type="domain" description="Response regulatory" evidence="10">
    <location>
        <begin position="977"/>
        <end position="1098"/>
    </location>
</feature>
<dbReference type="EC" id="2.7.13.3" evidence="2"/>
<dbReference type="SMR" id="A0A2R5H1P0"/>
<feature type="compositionally biased region" description="Low complexity" evidence="7">
    <location>
        <begin position="1107"/>
        <end position="1121"/>
    </location>
</feature>
<dbReference type="PRINTS" id="PR00344">
    <property type="entry name" value="BCTRLSENSOR"/>
</dbReference>
<dbReference type="InterPro" id="IPR016132">
    <property type="entry name" value="Phyto_chromo_attachment"/>
</dbReference>
<evidence type="ECO:0000256" key="1">
    <source>
        <dbReference type="ARBA" id="ARBA00000085"/>
    </source>
</evidence>
<keyword evidence="5 11" id="KW-0418">Kinase</keyword>
<dbReference type="GO" id="GO:0006355">
    <property type="term" value="P:regulation of DNA-templated transcription"/>
    <property type="evidence" value="ECO:0007669"/>
    <property type="project" value="InterPro"/>
</dbReference>
<evidence type="ECO:0000256" key="3">
    <source>
        <dbReference type="ARBA" id="ARBA00022553"/>
    </source>
</evidence>
<feature type="compositionally biased region" description="Polar residues" evidence="7">
    <location>
        <begin position="795"/>
        <end position="812"/>
    </location>
</feature>
<sequence>MECQVWCPQWIALPHGQSSFTVLLYPLTSGPHYGEDKDEAIVKQVSSNIEEWTKLGPDGMVNRPMQEVLPEGICELVQEAVNFDLLPIECSTNLPARFKEQVLGQDMCDWWKDIYTMDEAQRFLKSNSTVPPLAARDMTRRLAIGDKPHVHVSAAASRRPAEGNQAKNMPGEDFRPVWSVIITLEESDADTDTFSSDYAAVEKLDRQNWQLELARDEQELATLLTEYVADFCKFDRVMYVNFLPGGHCEVVAEKATPGTPTFMNFRFPATDIPMQARALLKRNRVRHIMDTGSPGAELVPCHVDGKLTDLSNCHLRQCGPIHRQYLNNMKVFSSCTAGVMVDDMLVGMLSCHHKAKPLTMGPAKRMLLRQLCKSASSVLQAIRARRGRRLAAKIQRVLLPRFESVTQAVECLSESEGILRDTAEADALVIVSYDLDAEENVRTVRQALTFGASVDSDAIIAATHELSDVQDKELIPNTPCLRTECPNAYEAHKAAFERDRASGLAVIRLVLCDIVLVRLGVKQNVRWAGKKATTGADLTTNSRLGPRGSFQAFDERLEGVAFDWSDVQLDALSSFRAHAHVSFCDVLAADERRRTTKLTKRFLASVSHELRTPFNGIVGLLSALQEESMPDSAKDLVGTAGRSADAMLGILDDLLTAAKLDEHKVELMSNPVDIPLLVNSVYLLFERAVSKADLSLVEKVSDHANLVNKSMLGDTGRIRQILLNLLGNALKFSSQGDGKASKIKVEASIYKDPAALHEGIMRVVEQYDGLSQPLENLELSLPVDTETKSVDESKASQSSTKEATNAGTTAGSGSEDEKSVSLDPSEAVYALFTVTDEGIGIEEAAMRSKLFQKFAQLHSSGIRKKYQGTGLGLSICADLAELMGGNIWCASTLGKGSAFQFFVPLQIVEKEEDELDEASSPEEEETSTFRMLASRCGALGSCSASADSPRSLSSLVTEEDEDLDAFVREVAASQRAVIIAADDNDVNRLVINRTLKSAFPQFPNKVVDGGVPLVTLAKKLTLASCPIFAVVVDFHMPDQDGLSASTEILKADPTIGIWLYTADTSPDLQKQIEGIGLEGVIIKPSNLKTFKTLLSAPRKNLDKDDATAAASPPESPAIPTK</sequence>
<keyword evidence="4" id="KW-0808">Transferase</keyword>
<reference evidence="11 12" key="1">
    <citation type="submission" date="2017-12" db="EMBL/GenBank/DDBJ databases">
        <title>Sequencing, de novo assembly and annotation of complete genome of a new Thraustochytrid species, strain FCC1311.</title>
        <authorList>
            <person name="Sedici K."/>
            <person name="Godart F."/>
            <person name="Aiese Cigliano R."/>
            <person name="Sanseverino W."/>
            <person name="Barakat M."/>
            <person name="Ortet P."/>
            <person name="Marechal E."/>
            <person name="Cagnac O."/>
            <person name="Amato A."/>
        </authorList>
    </citation>
    <scope>NUCLEOTIDE SEQUENCE [LARGE SCALE GENOMIC DNA]</scope>
</reference>
<dbReference type="Gene3D" id="1.10.287.130">
    <property type="match status" value="1"/>
</dbReference>
<dbReference type="Gene3D" id="3.30.565.10">
    <property type="entry name" value="Histidine kinase-like ATPase, C-terminal domain"/>
    <property type="match status" value="1"/>
</dbReference>
<comment type="catalytic activity">
    <reaction evidence="1">
        <text>ATP + protein L-histidine = ADP + protein N-phospho-L-histidine.</text>
        <dbReference type="EC" id="2.7.13.3"/>
    </reaction>
</comment>
<dbReference type="Gene3D" id="3.30.450.270">
    <property type="match status" value="1"/>
</dbReference>
<dbReference type="SUPFAM" id="SSF55781">
    <property type="entry name" value="GAF domain-like"/>
    <property type="match status" value="2"/>
</dbReference>
<dbReference type="GO" id="GO:0009584">
    <property type="term" value="P:detection of visible light"/>
    <property type="evidence" value="ECO:0007669"/>
    <property type="project" value="InterPro"/>
</dbReference>
<dbReference type="Pfam" id="PF01590">
    <property type="entry name" value="GAF"/>
    <property type="match status" value="1"/>
</dbReference>
<keyword evidence="12" id="KW-1185">Reference proteome</keyword>
<evidence type="ECO:0000313" key="11">
    <source>
        <dbReference type="EMBL" id="GBG34731.1"/>
    </source>
</evidence>
<dbReference type="InterPro" id="IPR005467">
    <property type="entry name" value="His_kinase_dom"/>
</dbReference>
<dbReference type="Gene3D" id="3.30.450.40">
    <property type="match status" value="1"/>
</dbReference>
<dbReference type="CDD" id="cd00082">
    <property type="entry name" value="HisKA"/>
    <property type="match status" value="1"/>
</dbReference>
<dbReference type="InterPro" id="IPR036097">
    <property type="entry name" value="HisK_dim/P_sf"/>
</dbReference>
<name>A0A2R5H1P0_9STRA</name>
<feature type="region of interest" description="Disordered" evidence="7">
    <location>
        <begin position="781"/>
        <end position="821"/>
    </location>
</feature>
<proteinExistence type="predicted"/>
<dbReference type="GO" id="GO:0005886">
    <property type="term" value="C:plasma membrane"/>
    <property type="evidence" value="ECO:0007669"/>
    <property type="project" value="TreeGrafter"/>
</dbReference>
<dbReference type="InterPro" id="IPR004358">
    <property type="entry name" value="Sig_transdc_His_kin-like_C"/>
</dbReference>
<dbReference type="InterPro" id="IPR029016">
    <property type="entry name" value="GAF-like_dom_sf"/>
</dbReference>
<organism evidence="11 12">
    <name type="scientific">Hondaea fermentalgiana</name>
    <dbReference type="NCBI Taxonomy" id="2315210"/>
    <lineage>
        <taxon>Eukaryota</taxon>
        <taxon>Sar</taxon>
        <taxon>Stramenopiles</taxon>
        <taxon>Bigyra</taxon>
        <taxon>Labyrinthulomycetes</taxon>
        <taxon>Thraustochytrida</taxon>
        <taxon>Thraustochytriidae</taxon>
        <taxon>Hondaea</taxon>
    </lineage>
</organism>
<dbReference type="Proteomes" id="UP000241890">
    <property type="component" value="Unassembled WGS sequence"/>
</dbReference>
<feature type="modified residue" description="4-aspartylphosphate" evidence="6">
    <location>
        <position position="1033"/>
    </location>
</feature>
<protein>
    <recommendedName>
        <fullName evidence="2">histidine kinase</fullName>
        <ecNumber evidence="2">2.7.13.3</ecNumber>
    </recommendedName>
</protein>
<dbReference type="SMART" id="SM00388">
    <property type="entry name" value="HisKA"/>
    <property type="match status" value="1"/>
</dbReference>
<dbReference type="EMBL" id="BEYU01000211">
    <property type="protein sequence ID" value="GBG34731.1"/>
    <property type="molecule type" value="Genomic_DNA"/>
</dbReference>
<evidence type="ECO:0000259" key="8">
    <source>
        <dbReference type="PROSITE" id="PS50046"/>
    </source>
</evidence>
<evidence type="ECO:0000256" key="7">
    <source>
        <dbReference type="SAM" id="MobiDB-lite"/>
    </source>
</evidence>
<dbReference type="PANTHER" id="PTHR43047">
    <property type="entry name" value="TWO-COMPONENT HISTIDINE PROTEIN KINASE"/>
    <property type="match status" value="1"/>
</dbReference>
<keyword evidence="3 6" id="KW-0597">Phosphoprotein</keyword>
<dbReference type="Pfam" id="PF00360">
    <property type="entry name" value="PHY"/>
    <property type="match status" value="1"/>
</dbReference>
<evidence type="ECO:0000259" key="10">
    <source>
        <dbReference type="PROSITE" id="PS50110"/>
    </source>
</evidence>
<evidence type="ECO:0000256" key="2">
    <source>
        <dbReference type="ARBA" id="ARBA00012438"/>
    </source>
</evidence>
<dbReference type="SMART" id="SM00387">
    <property type="entry name" value="HATPase_c"/>
    <property type="match status" value="1"/>
</dbReference>
<comment type="caution">
    <text evidence="11">The sequence shown here is derived from an EMBL/GenBank/DDBJ whole genome shotgun (WGS) entry which is preliminary data.</text>
</comment>
<dbReference type="InterPro" id="IPR013515">
    <property type="entry name" value="Phytochrome_cen-reg"/>
</dbReference>
<dbReference type="SUPFAM" id="SSF52172">
    <property type="entry name" value="CheY-like"/>
    <property type="match status" value="1"/>
</dbReference>
<dbReference type="PANTHER" id="PTHR43047:SF72">
    <property type="entry name" value="OSMOSENSING HISTIDINE PROTEIN KINASE SLN1"/>
    <property type="match status" value="1"/>
</dbReference>
<dbReference type="Pfam" id="PF00512">
    <property type="entry name" value="HisKA"/>
    <property type="match status" value="1"/>
</dbReference>
<feature type="domain" description="Histidine kinase" evidence="9">
    <location>
        <begin position="605"/>
        <end position="907"/>
    </location>
</feature>
<dbReference type="InterPro" id="IPR001789">
    <property type="entry name" value="Sig_transdc_resp-reg_receiver"/>
</dbReference>
<dbReference type="SUPFAM" id="SSF47384">
    <property type="entry name" value="Homodimeric domain of signal transducing histidine kinase"/>
    <property type="match status" value="1"/>
</dbReference>
<dbReference type="InParanoid" id="A0A2R5H1P0"/>
<dbReference type="PROSITE" id="PS50110">
    <property type="entry name" value="RESPONSE_REGULATORY"/>
    <property type="match status" value="1"/>
</dbReference>
<dbReference type="SUPFAM" id="SSF55874">
    <property type="entry name" value="ATPase domain of HSP90 chaperone/DNA topoisomerase II/histidine kinase"/>
    <property type="match status" value="1"/>
</dbReference>
<gene>
    <name evidence="11" type="ORF">FCC1311_109532</name>
</gene>
<dbReference type="InterPro" id="IPR003018">
    <property type="entry name" value="GAF"/>
</dbReference>
<dbReference type="GO" id="GO:0009927">
    <property type="term" value="F:histidine phosphotransfer kinase activity"/>
    <property type="evidence" value="ECO:0007669"/>
    <property type="project" value="TreeGrafter"/>
</dbReference>
<evidence type="ECO:0000256" key="5">
    <source>
        <dbReference type="ARBA" id="ARBA00022777"/>
    </source>
</evidence>
<evidence type="ECO:0000259" key="9">
    <source>
        <dbReference type="PROSITE" id="PS50109"/>
    </source>
</evidence>
<dbReference type="AlphaFoldDB" id="A0A2R5H1P0"/>
<feature type="domain" description="Phytochrome chromophore attachment site" evidence="8">
    <location>
        <begin position="216"/>
        <end position="374"/>
    </location>
</feature>
<dbReference type="Gene3D" id="3.40.50.2300">
    <property type="match status" value="1"/>
</dbReference>
<evidence type="ECO:0000256" key="4">
    <source>
        <dbReference type="ARBA" id="ARBA00022679"/>
    </source>
</evidence>
<feature type="region of interest" description="Disordered" evidence="7">
    <location>
        <begin position="1101"/>
        <end position="1121"/>
    </location>
</feature>
<dbReference type="Gene3D" id="3.30.450.20">
    <property type="entry name" value="PAS domain"/>
    <property type="match status" value="1"/>
</dbReference>
<dbReference type="InterPro" id="IPR036890">
    <property type="entry name" value="HATPase_C_sf"/>
</dbReference>
<dbReference type="Pfam" id="PF02518">
    <property type="entry name" value="HATPase_c"/>
    <property type="match status" value="1"/>
</dbReference>
<evidence type="ECO:0000256" key="6">
    <source>
        <dbReference type="PROSITE-ProRule" id="PRU00169"/>
    </source>
</evidence>
<dbReference type="InterPro" id="IPR043150">
    <property type="entry name" value="Phytochrome_PHY_sf"/>
</dbReference>
<dbReference type="InterPro" id="IPR003661">
    <property type="entry name" value="HisK_dim/P_dom"/>
</dbReference>
<dbReference type="PROSITE" id="PS50046">
    <property type="entry name" value="PHYTOCHROME_2"/>
    <property type="match status" value="1"/>
</dbReference>
<feature type="compositionally biased region" description="Basic and acidic residues" evidence="7">
    <location>
        <begin position="785"/>
        <end position="794"/>
    </location>
</feature>
<dbReference type="GO" id="GO:0000155">
    <property type="term" value="F:phosphorelay sensor kinase activity"/>
    <property type="evidence" value="ECO:0007669"/>
    <property type="project" value="InterPro"/>
</dbReference>
<accession>A0A2R5H1P0</accession>
<dbReference type="Pfam" id="PF00072">
    <property type="entry name" value="Response_reg"/>
    <property type="match status" value="1"/>
</dbReference>
<dbReference type="PROSITE" id="PS50109">
    <property type="entry name" value="HIS_KIN"/>
    <property type="match status" value="1"/>
</dbReference>
<evidence type="ECO:0000313" key="12">
    <source>
        <dbReference type="Proteomes" id="UP000241890"/>
    </source>
</evidence>
<dbReference type="OrthoDB" id="2015534at2759"/>
<dbReference type="InterPro" id="IPR011006">
    <property type="entry name" value="CheY-like_superfamily"/>
</dbReference>
<dbReference type="InterPro" id="IPR003594">
    <property type="entry name" value="HATPase_dom"/>
</dbReference>